<evidence type="ECO:0000313" key="4">
    <source>
        <dbReference type="Proteomes" id="UP000028504"/>
    </source>
</evidence>
<dbReference type="Proteomes" id="UP000028504">
    <property type="component" value="Chromosome"/>
</dbReference>
<gene>
    <name evidence="3" type="ORF">CATYP_07410</name>
</gene>
<dbReference type="NCBIfam" id="NF033638">
    <property type="entry name" value="RNase_AS"/>
    <property type="match status" value="1"/>
</dbReference>
<keyword evidence="1" id="KW-0378">Hydrolase</keyword>
<accession>A0ABN4DDC2</accession>
<dbReference type="EC" id="3.1.13.-" evidence="1"/>
<keyword evidence="1" id="KW-0540">Nuclease</keyword>
<comment type="function">
    <text evidence="1">Exonuclease that cleaves single-stranded 3' overhangs of double-stranded RNA.</text>
</comment>
<dbReference type="HAMAP" id="MF_00977">
    <property type="entry name" value="3_5_Exoribonuc_actinobact"/>
    <property type="match status" value="1"/>
</dbReference>
<protein>
    <recommendedName>
        <fullName evidence="1">3'-5' exoribonuclease</fullName>
        <ecNumber evidence="1">3.1.13.-</ecNumber>
    </recommendedName>
</protein>
<keyword evidence="1" id="KW-0269">Exonuclease</keyword>
<evidence type="ECO:0000256" key="1">
    <source>
        <dbReference type="HAMAP-Rule" id="MF_00977"/>
    </source>
</evidence>
<keyword evidence="1" id="KW-0460">Magnesium</keyword>
<evidence type="ECO:0000259" key="2">
    <source>
        <dbReference type="Pfam" id="PF16473"/>
    </source>
</evidence>
<reference evidence="3 4" key="1">
    <citation type="submission" date="2014-07" db="EMBL/GenBank/DDBJ databases">
        <title>Complete genome sequence of Corynebacterium atypicum DSM 44849: identifiction of the mycolic acid biosynthesis genes.</title>
        <authorList>
            <person name="Tippelt A."/>
            <person name="Mollmann S."/>
            <person name="Albersmeier A."/>
            <person name="Jaenicke S."/>
            <person name="Ruckert C."/>
            <person name="Tauch A."/>
        </authorList>
    </citation>
    <scope>NUCLEOTIDE SEQUENCE [LARGE SCALE GENOMIC DNA]</scope>
    <source>
        <strain evidence="3 4">R2070</strain>
    </source>
</reference>
<sequence>MRYFYDTEFLEDGHTIDLVSVGVVAEDGREFYAVSTEFDPSVANQWVRENVLPQLPPADDPAWRSRRQIREELFRFLTGGEDVGRRERLRPQLWAWVGAYDHVALAQLWGDMSQLPREVPHYTRDVKQLWELAGKPRLPEAPADLHDALADAKFAWEKFRVCAAALPLRSDNRVLG</sequence>
<feature type="binding site" evidence="1">
    <location>
        <position position="6"/>
    </location>
    <ligand>
        <name>Mg(2+)</name>
        <dbReference type="ChEBI" id="CHEBI:18420"/>
        <note>catalytic</note>
    </ligand>
</feature>
<keyword evidence="4" id="KW-1185">Reference proteome</keyword>
<dbReference type="Gene3D" id="3.30.420.10">
    <property type="entry name" value="Ribonuclease H-like superfamily/Ribonuclease H"/>
    <property type="match status" value="1"/>
</dbReference>
<comment type="cofactor">
    <cofactor evidence="1">
        <name>Mg(2+)</name>
        <dbReference type="ChEBI" id="CHEBI:18420"/>
    </cofactor>
    <text evidence="1">Binds 1 Mg(2+) ion per subunit.</text>
</comment>
<feature type="domain" description="3'-5' exoribonuclease Rv2179c-like" evidence="2">
    <location>
        <begin position="2"/>
        <end position="157"/>
    </location>
</feature>
<evidence type="ECO:0000313" key="3">
    <source>
        <dbReference type="EMBL" id="AIG64440.1"/>
    </source>
</evidence>
<dbReference type="InterPro" id="IPR033390">
    <property type="entry name" value="Rv2179c-like"/>
</dbReference>
<comment type="subunit">
    <text evidence="1">Homodimer.</text>
</comment>
<dbReference type="RefSeq" id="WP_038606163.1">
    <property type="nucleotide sequence ID" value="NZ_CP008944.1"/>
</dbReference>
<feature type="region of interest" description="RNA binding" evidence="1">
    <location>
        <begin position="6"/>
        <end position="9"/>
    </location>
</feature>
<dbReference type="Pfam" id="PF16473">
    <property type="entry name" value="Rv2179c-like"/>
    <property type="match status" value="1"/>
</dbReference>
<keyword evidence="1" id="KW-0479">Metal-binding</keyword>
<dbReference type="InterPro" id="IPR036397">
    <property type="entry name" value="RNaseH_sf"/>
</dbReference>
<dbReference type="InterPro" id="IPR030853">
    <property type="entry name" value="3_5_Exoribonuc_actinobac"/>
</dbReference>
<proteinExistence type="inferred from homology"/>
<organism evidence="3 4">
    <name type="scientific">Corynebacterium atypicum</name>
    <dbReference type="NCBI Taxonomy" id="191610"/>
    <lineage>
        <taxon>Bacteria</taxon>
        <taxon>Bacillati</taxon>
        <taxon>Actinomycetota</taxon>
        <taxon>Actinomycetes</taxon>
        <taxon>Mycobacteriales</taxon>
        <taxon>Corynebacteriaceae</taxon>
        <taxon>Corynebacterium</taxon>
    </lineage>
</organism>
<name>A0ABN4DDC2_9CORY</name>
<dbReference type="EMBL" id="CP008944">
    <property type="protein sequence ID" value="AIG64440.1"/>
    <property type="molecule type" value="Genomic_DNA"/>
</dbReference>